<dbReference type="GO" id="GO:0046872">
    <property type="term" value="F:metal ion binding"/>
    <property type="evidence" value="ECO:0007669"/>
    <property type="project" value="UniProtKB-KW"/>
</dbReference>
<dbReference type="InterPro" id="IPR017861">
    <property type="entry name" value="KAE1/TsaD"/>
</dbReference>
<dbReference type="GO" id="GO:0005829">
    <property type="term" value="C:cytosol"/>
    <property type="evidence" value="ECO:0007669"/>
    <property type="project" value="TreeGrafter"/>
</dbReference>
<proteinExistence type="predicted"/>
<feature type="domain" description="Gcp-like" evidence="8">
    <location>
        <begin position="26"/>
        <end position="117"/>
    </location>
</feature>
<dbReference type="EC" id="2.3.1.234" evidence="1"/>
<gene>
    <name evidence="9" type="primary">tsaB</name>
    <name evidence="9" type="ORF">K227x_26950</name>
</gene>
<evidence type="ECO:0000256" key="4">
    <source>
        <dbReference type="ARBA" id="ARBA00022723"/>
    </source>
</evidence>
<keyword evidence="4" id="KW-0479">Metal-binding</keyword>
<evidence type="ECO:0000256" key="7">
    <source>
        <dbReference type="ARBA" id="ARBA00048117"/>
    </source>
</evidence>
<dbReference type="GO" id="GO:0002949">
    <property type="term" value="P:tRNA threonylcarbamoyladenosine modification"/>
    <property type="evidence" value="ECO:0007669"/>
    <property type="project" value="InterPro"/>
</dbReference>
<evidence type="ECO:0000256" key="3">
    <source>
        <dbReference type="ARBA" id="ARBA00022694"/>
    </source>
</evidence>
<keyword evidence="3" id="KW-0819">tRNA processing</keyword>
<dbReference type="GO" id="GO:0061711">
    <property type="term" value="F:tRNA N(6)-L-threonylcarbamoyladenine synthase activity"/>
    <property type="evidence" value="ECO:0007669"/>
    <property type="project" value="UniProtKB-EC"/>
</dbReference>
<keyword evidence="2" id="KW-0808">Transferase</keyword>
<dbReference type="Gene3D" id="3.30.420.40">
    <property type="match status" value="1"/>
</dbReference>
<evidence type="ECO:0000313" key="10">
    <source>
        <dbReference type="Proteomes" id="UP000318538"/>
    </source>
</evidence>
<evidence type="ECO:0000256" key="2">
    <source>
        <dbReference type="ARBA" id="ARBA00022679"/>
    </source>
</evidence>
<sequence length="238" mass="25533">MALFSKELVLRRVSLDPGLRTAASLAPAIAEIIQWCSDHPSLESNRLGFISVADGPGSFTGLRIGVTTAKTLAYALKIPLVSVDSLAAIAACRMAQHPSVDQVLAAIDAFRGEIFQGKFCRSQLLPPLEDLKIDKHWSADRDSTQVQSIKSFQKDLPLLAETYAFAGDAKAFGDHAQRRLESDCDAVGVGMLGLRAAIQGRLVDPMQLVPRYLKRSAAEEKAAESILPTPSSSSSSSP</sequence>
<accession>A0A517NAZ3</accession>
<evidence type="ECO:0000256" key="5">
    <source>
        <dbReference type="ARBA" id="ARBA00023004"/>
    </source>
</evidence>
<dbReference type="SUPFAM" id="SSF53067">
    <property type="entry name" value="Actin-like ATPase domain"/>
    <property type="match status" value="1"/>
</dbReference>
<evidence type="ECO:0000256" key="6">
    <source>
        <dbReference type="ARBA" id="ARBA00023315"/>
    </source>
</evidence>
<evidence type="ECO:0000259" key="8">
    <source>
        <dbReference type="Pfam" id="PF00814"/>
    </source>
</evidence>
<protein>
    <recommendedName>
        <fullName evidence="1">N(6)-L-threonylcarbamoyladenine synthase</fullName>
        <ecNumber evidence="1">2.3.1.234</ecNumber>
    </recommendedName>
</protein>
<dbReference type="InterPro" id="IPR000905">
    <property type="entry name" value="Gcp-like_dom"/>
</dbReference>
<dbReference type="Proteomes" id="UP000318538">
    <property type="component" value="Chromosome"/>
</dbReference>
<dbReference type="PANTHER" id="PTHR11735">
    <property type="entry name" value="TRNA N6-ADENOSINE THREONYLCARBAMOYLTRANSFERASE"/>
    <property type="match status" value="1"/>
</dbReference>
<dbReference type="EMBL" id="CP036525">
    <property type="protein sequence ID" value="QDT04305.1"/>
    <property type="molecule type" value="Genomic_DNA"/>
</dbReference>
<dbReference type="PRINTS" id="PR00789">
    <property type="entry name" value="OSIALOPTASE"/>
</dbReference>
<keyword evidence="6" id="KW-0012">Acyltransferase</keyword>
<dbReference type="KEGG" id="rlc:K227x_26950"/>
<reference evidence="9 10" key="1">
    <citation type="submission" date="2019-02" db="EMBL/GenBank/DDBJ databases">
        <title>Deep-cultivation of Planctomycetes and their phenomic and genomic characterization uncovers novel biology.</title>
        <authorList>
            <person name="Wiegand S."/>
            <person name="Jogler M."/>
            <person name="Boedeker C."/>
            <person name="Pinto D."/>
            <person name="Vollmers J."/>
            <person name="Rivas-Marin E."/>
            <person name="Kohn T."/>
            <person name="Peeters S.H."/>
            <person name="Heuer A."/>
            <person name="Rast P."/>
            <person name="Oberbeckmann S."/>
            <person name="Bunk B."/>
            <person name="Jeske O."/>
            <person name="Meyerdierks A."/>
            <person name="Storesund J.E."/>
            <person name="Kallscheuer N."/>
            <person name="Luecker S."/>
            <person name="Lage O.M."/>
            <person name="Pohl T."/>
            <person name="Merkel B.J."/>
            <person name="Hornburger P."/>
            <person name="Mueller R.-W."/>
            <person name="Bruemmer F."/>
            <person name="Labrenz M."/>
            <person name="Spormann A.M."/>
            <person name="Op den Camp H."/>
            <person name="Overmann J."/>
            <person name="Amann R."/>
            <person name="Jetten M.S.M."/>
            <person name="Mascher T."/>
            <person name="Medema M.H."/>
            <person name="Devos D.P."/>
            <person name="Kaster A.-K."/>
            <person name="Ovreas L."/>
            <person name="Rohde M."/>
            <person name="Galperin M.Y."/>
            <person name="Jogler C."/>
        </authorList>
    </citation>
    <scope>NUCLEOTIDE SEQUENCE [LARGE SCALE GENOMIC DNA]</scope>
    <source>
        <strain evidence="9 10">K22_7</strain>
    </source>
</reference>
<organism evidence="9 10">
    <name type="scientific">Rubripirellula lacrimiformis</name>
    <dbReference type="NCBI Taxonomy" id="1930273"/>
    <lineage>
        <taxon>Bacteria</taxon>
        <taxon>Pseudomonadati</taxon>
        <taxon>Planctomycetota</taxon>
        <taxon>Planctomycetia</taxon>
        <taxon>Pirellulales</taxon>
        <taxon>Pirellulaceae</taxon>
        <taxon>Rubripirellula</taxon>
    </lineage>
</organism>
<evidence type="ECO:0000256" key="1">
    <source>
        <dbReference type="ARBA" id="ARBA00012156"/>
    </source>
</evidence>
<keyword evidence="10" id="KW-1185">Reference proteome</keyword>
<dbReference type="InterPro" id="IPR022496">
    <property type="entry name" value="T6A_TsaB"/>
</dbReference>
<keyword evidence="5" id="KW-0408">Iron</keyword>
<comment type="catalytic activity">
    <reaction evidence="7">
        <text>L-threonylcarbamoyladenylate + adenosine(37) in tRNA = N(6)-L-threonylcarbamoyladenosine(37) in tRNA + AMP + H(+)</text>
        <dbReference type="Rhea" id="RHEA:37059"/>
        <dbReference type="Rhea" id="RHEA-COMP:10162"/>
        <dbReference type="Rhea" id="RHEA-COMP:10163"/>
        <dbReference type="ChEBI" id="CHEBI:15378"/>
        <dbReference type="ChEBI" id="CHEBI:73682"/>
        <dbReference type="ChEBI" id="CHEBI:74411"/>
        <dbReference type="ChEBI" id="CHEBI:74418"/>
        <dbReference type="ChEBI" id="CHEBI:456215"/>
        <dbReference type="EC" id="2.3.1.234"/>
    </reaction>
</comment>
<dbReference type="Pfam" id="PF00814">
    <property type="entry name" value="TsaD"/>
    <property type="match status" value="1"/>
</dbReference>
<dbReference type="AlphaFoldDB" id="A0A517NAZ3"/>
<dbReference type="NCBIfam" id="TIGR03725">
    <property type="entry name" value="T6A_YeaZ"/>
    <property type="match status" value="1"/>
</dbReference>
<dbReference type="PANTHER" id="PTHR11735:SF11">
    <property type="entry name" value="TRNA THREONYLCARBAMOYLADENOSINE BIOSYNTHESIS PROTEIN TSAB"/>
    <property type="match status" value="1"/>
</dbReference>
<name>A0A517NAZ3_9BACT</name>
<dbReference type="InterPro" id="IPR043129">
    <property type="entry name" value="ATPase_NBD"/>
</dbReference>
<evidence type="ECO:0000313" key="9">
    <source>
        <dbReference type="EMBL" id="QDT04305.1"/>
    </source>
</evidence>